<evidence type="ECO:0000313" key="1">
    <source>
        <dbReference type="EMBL" id="KZP06340.1"/>
    </source>
</evidence>
<dbReference type="Gene3D" id="3.80.10.10">
    <property type="entry name" value="Ribonuclease Inhibitor"/>
    <property type="match status" value="1"/>
</dbReference>
<dbReference type="EMBL" id="KV417792">
    <property type="protein sequence ID" value="KZP06340.1"/>
    <property type="molecule type" value="Genomic_DNA"/>
</dbReference>
<reference evidence="1 2" key="1">
    <citation type="journal article" date="2016" name="Mol. Biol. Evol.">
        <title>Comparative Genomics of Early-Diverging Mushroom-Forming Fungi Provides Insights into the Origins of Lignocellulose Decay Capabilities.</title>
        <authorList>
            <person name="Nagy L.G."/>
            <person name="Riley R."/>
            <person name="Tritt A."/>
            <person name="Adam C."/>
            <person name="Daum C."/>
            <person name="Floudas D."/>
            <person name="Sun H."/>
            <person name="Yadav J.S."/>
            <person name="Pangilinan J."/>
            <person name="Larsson K.H."/>
            <person name="Matsuura K."/>
            <person name="Barry K."/>
            <person name="Labutti K."/>
            <person name="Kuo R."/>
            <person name="Ohm R.A."/>
            <person name="Bhattacharya S.S."/>
            <person name="Shirouzu T."/>
            <person name="Yoshinaga Y."/>
            <person name="Martin F.M."/>
            <person name="Grigoriev I.V."/>
            <person name="Hibbett D.S."/>
        </authorList>
    </citation>
    <scope>NUCLEOTIDE SEQUENCE [LARGE SCALE GENOMIC DNA]</scope>
    <source>
        <strain evidence="1 2">CBS 109695</strain>
    </source>
</reference>
<accession>A0A167WPP3</accession>
<proteinExistence type="predicted"/>
<dbReference type="InterPro" id="IPR032675">
    <property type="entry name" value="LRR_dom_sf"/>
</dbReference>
<sequence>MHRCLSIPEILRIIFEYLVTDVEGEGPPDASSVTRPLLTCKAFLEPALDILWESLDSLAPLARNFPSDAWEESVVNEVRNTSFHQHMQPTPASATYKIRFTRPITSDDLNRIQPYRRRVKSFTLTSSPSSACNIDCEALRVLTLACMVHLNEEPVLPCLRCLHVAWDDMDDTRSVHFFVSDKLKRVTVALPPFKAELGHLAILSVLGIRAPRLEYMHCAEADNTRDELIGSTISSMVCAMHNLRIVHFPNSALDTLALNHLASLPNLHAVELFAPPIQSISTSSVVLHAPFPVLRRPSLRAFGWDDLISFAEKILPEHLEEFNAMVDNLHSGIVTSQLRQLNVTLAAKCRTTLAKVALQDTDQTSWRPLDPAGLTALDMEPLLACEKLDTLSLEPRCSFGELGDRFLLALAKALPKLRHLGFPTYSRCVTLSKFTPIGMLYLAQHCPHLEWIGLPINEHLSDWVGKATGDTCASRVRYLTLGRSPLRSNTSKDMALFLSSVFPDLEKIVAWEGKAMDDPSAHNWKNVIELYDYGHTIRKQERA</sequence>
<gene>
    <name evidence="1" type="ORF">FIBSPDRAFT_1053603</name>
</gene>
<protein>
    <recommendedName>
        <fullName evidence="3">F-box domain-containing protein</fullName>
    </recommendedName>
</protein>
<evidence type="ECO:0008006" key="3">
    <source>
        <dbReference type="Google" id="ProtNLM"/>
    </source>
</evidence>
<name>A0A167WPP3_9AGAM</name>
<dbReference type="SUPFAM" id="SSF52047">
    <property type="entry name" value="RNI-like"/>
    <property type="match status" value="1"/>
</dbReference>
<organism evidence="1 2">
    <name type="scientific">Athelia psychrophila</name>
    <dbReference type="NCBI Taxonomy" id="1759441"/>
    <lineage>
        <taxon>Eukaryota</taxon>
        <taxon>Fungi</taxon>
        <taxon>Dikarya</taxon>
        <taxon>Basidiomycota</taxon>
        <taxon>Agaricomycotina</taxon>
        <taxon>Agaricomycetes</taxon>
        <taxon>Agaricomycetidae</taxon>
        <taxon>Atheliales</taxon>
        <taxon>Atheliaceae</taxon>
        <taxon>Athelia</taxon>
    </lineage>
</organism>
<dbReference type="STRING" id="436010.A0A167WPP3"/>
<evidence type="ECO:0000313" key="2">
    <source>
        <dbReference type="Proteomes" id="UP000076532"/>
    </source>
</evidence>
<dbReference type="OrthoDB" id="3543113at2759"/>
<dbReference type="Proteomes" id="UP000076532">
    <property type="component" value="Unassembled WGS sequence"/>
</dbReference>
<dbReference type="AlphaFoldDB" id="A0A167WPP3"/>
<keyword evidence="2" id="KW-1185">Reference proteome</keyword>